<dbReference type="PANTHER" id="PTHR28283:SF1">
    <property type="entry name" value="3',5'-CYCLIC-NUCLEOTIDE PHOSPHODIESTERASE 1"/>
    <property type="match status" value="1"/>
</dbReference>
<organism evidence="2 3">
    <name type="scientific">Metschnikowia bicuspidata var. bicuspidata NRRL YB-4993</name>
    <dbReference type="NCBI Taxonomy" id="869754"/>
    <lineage>
        <taxon>Eukaryota</taxon>
        <taxon>Fungi</taxon>
        <taxon>Dikarya</taxon>
        <taxon>Ascomycota</taxon>
        <taxon>Saccharomycotina</taxon>
        <taxon>Pichiomycetes</taxon>
        <taxon>Metschnikowiaceae</taxon>
        <taxon>Metschnikowia</taxon>
    </lineage>
</organism>
<reference evidence="2 3" key="1">
    <citation type="submission" date="2016-05" db="EMBL/GenBank/DDBJ databases">
        <title>Comparative genomics of biotechnologically important yeasts.</title>
        <authorList>
            <consortium name="DOE Joint Genome Institute"/>
            <person name="Riley R."/>
            <person name="Haridas S."/>
            <person name="Wolfe K.H."/>
            <person name="Lopes M.R."/>
            <person name="Hittinger C.T."/>
            <person name="Goker M."/>
            <person name="Salamov A."/>
            <person name="Wisecaver J."/>
            <person name="Long T.M."/>
            <person name="Aerts A.L."/>
            <person name="Barry K."/>
            <person name="Choi C."/>
            <person name="Clum A."/>
            <person name="Coughlan A.Y."/>
            <person name="Deshpande S."/>
            <person name="Douglass A.P."/>
            <person name="Hanson S.J."/>
            <person name="Klenk H.-P."/>
            <person name="LaButti K."/>
            <person name="Lapidus A."/>
            <person name="Lindquist E."/>
            <person name="Lipzen A."/>
            <person name="Meier-kolthoff J.P."/>
            <person name="Ohm R.A."/>
            <person name="Otillar R.P."/>
            <person name="Pangilinan J."/>
            <person name="Peng Y."/>
            <person name="Rokas A."/>
            <person name="Rosa C.A."/>
            <person name="Scheuner C."/>
            <person name="Sibirny A.A."/>
            <person name="Slot J.C."/>
            <person name="Stielow J.B."/>
            <person name="Sun H."/>
            <person name="Kurtzman C.P."/>
            <person name="Blackwell M."/>
            <person name="Grigoriev I.V."/>
            <person name="Jeffries T.W."/>
        </authorList>
    </citation>
    <scope>NUCLEOTIDE SEQUENCE [LARGE SCALE GENOMIC DNA]</scope>
    <source>
        <strain evidence="2 3">NRRL YB-4993</strain>
    </source>
</reference>
<dbReference type="GO" id="GO:0004115">
    <property type="term" value="F:3',5'-cyclic-AMP phosphodiesterase activity"/>
    <property type="evidence" value="ECO:0007669"/>
    <property type="project" value="UniProtKB-UniRule"/>
</dbReference>
<dbReference type="CDD" id="cd07735">
    <property type="entry name" value="class_II_PDE_MBL-fold"/>
    <property type="match status" value="1"/>
</dbReference>
<keyword evidence="3" id="KW-1185">Reference proteome</keyword>
<dbReference type="EMBL" id="LXTC01000002">
    <property type="protein sequence ID" value="OBA22158.1"/>
    <property type="molecule type" value="Genomic_DNA"/>
</dbReference>
<evidence type="ECO:0000313" key="2">
    <source>
        <dbReference type="EMBL" id="OBA22158.1"/>
    </source>
</evidence>
<dbReference type="GO" id="GO:0006198">
    <property type="term" value="P:cAMP catabolic process"/>
    <property type="evidence" value="ECO:0007669"/>
    <property type="project" value="UniProtKB-UniRule"/>
</dbReference>
<dbReference type="Gene3D" id="3.60.15.10">
    <property type="entry name" value="Ribonuclease Z/Hydroxyacylglutathione hydrolase-like"/>
    <property type="match status" value="1"/>
</dbReference>
<keyword evidence="1" id="KW-0114">cAMP</keyword>
<dbReference type="SUPFAM" id="SSF56281">
    <property type="entry name" value="Metallo-hydrolase/oxidoreductase"/>
    <property type="match status" value="1"/>
</dbReference>
<dbReference type="GeneID" id="30030011"/>
<accession>A0A1A0HE29</accession>
<dbReference type="InterPro" id="IPR036866">
    <property type="entry name" value="RibonucZ/Hydroxyglut_hydro"/>
</dbReference>
<dbReference type="InterPro" id="IPR000396">
    <property type="entry name" value="Pdiesterase2"/>
</dbReference>
<dbReference type="PRINTS" id="PR00388">
    <property type="entry name" value="PDIESTERASE2"/>
</dbReference>
<dbReference type="STRING" id="869754.A0A1A0HE29"/>
<protein>
    <submittedName>
        <fullName evidence="2">Cyclic-AMP phosphodiesterase</fullName>
    </submittedName>
</protein>
<dbReference type="Proteomes" id="UP000092555">
    <property type="component" value="Unassembled WGS sequence"/>
</dbReference>
<dbReference type="PANTHER" id="PTHR28283">
    <property type="entry name" value="3',5'-CYCLIC-NUCLEOTIDE PHOSPHODIESTERASE 1"/>
    <property type="match status" value="1"/>
</dbReference>
<keyword evidence="1" id="KW-0378">Hydrolase</keyword>
<dbReference type="RefSeq" id="XP_018712654.1">
    <property type="nucleotide sequence ID" value="XM_018857035.1"/>
</dbReference>
<dbReference type="OrthoDB" id="258495at2759"/>
<name>A0A1A0HE29_9ASCO</name>
<dbReference type="AlphaFoldDB" id="A0A1A0HE29"/>
<evidence type="ECO:0000256" key="1">
    <source>
        <dbReference type="PIRNR" id="PIRNR000962"/>
    </source>
</evidence>
<dbReference type="GO" id="GO:1902660">
    <property type="term" value="P:negative regulation of glucose mediated signaling pathway"/>
    <property type="evidence" value="ECO:0007669"/>
    <property type="project" value="TreeGrafter"/>
</dbReference>
<gene>
    <name evidence="2" type="ORF">METBIDRAFT_38704</name>
</gene>
<evidence type="ECO:0000313" key="3">
    <source>
        <dbReference type="Proteomes" id="UP000092555"/>
    </source>
</evidence>
<comment type="similarity">
    <text evidence="1">Belongs to the cyclic nucleotide phosphodiesterase class-II family.</text>
</comment>
<dbReference type="Pfam" id="PF02112">
    <property type="entry name" value="PDEase_II"/>
    <property type="match status" value="1"/>
</dbReference>
<proteinExistence type="inferred from homology"/>
<comment type="caution">
    <text evidence="2">The sequence shown here is derived from an EMBL/GenBank/DDBJ whole genome shotgun (WGS) entry which is preliminary data.</text>
</comment>
<dbReference type="PIRSF" id="PIRSF000962">
    <property type="entry name" value="Cyc_nuc_PDEase"/>
    <property type="match status" value="1"/>
</dbReference>
<sequence>MSYEITFIGTSGGPLESGNCSILVKPASLTYSQVLQGRDRPLFMIDAGSGWHALAETILRDRTKSGGSTEAPSRFSTQMALYEDCGTPQEYLQIPHSQPFLDLKDPPLIALRRVFSKVAAMLLSHPHMDHVKAMVINLAGFSDAGEKTVIYASKFTTDALNKHVFNGVMWPDMVLLGLVDLRPIPERGVLSMASGAYSVKHFDLSHGSVVNNGQYIEPYMSLAFLVCDNTSRAKMLIFGDFEADSILRLERNSLIWMYVAPFVLDGSLKCVILECSTHSREPGINLYGHMTPQHVMAELQRLETACAQTNEGSATAPFVRDLKVIVTHVKETYDGKDPRRRIMKELCELNDTQGLRLSISIATNGVLVVV</sequence>
<dbReference type="GO" id="GO:0047555">
    <property type="term" value="F:3',5'-cyclic-GMP phosphodiesterase activity"/>
    <property type="evidence" value="ECO:0007669"/>
    <property type="project" value="TreeGrafter"/>
</dbReference>